<comment type="caution">
    <text evidence="1">The sequence shown here is derived from an EMBL/GenBank/DDBJ whole genome shotgun (WGS) entry which is preliminary data.</text>
</comment>
<accession>A0A8K0WQ15</accession>
<dbReference type="EMBL" id="JAGPNK010000008">
    <property type="protein sequence ID" value="KAH7316800.1"/>
    <property type="molecule type" value="Genomic_DNA"/>
</dbReference>
<evidence type="ECO:0000313" key="1">
    <source>
        <dbReference type="EMBL" id="KAH7316800.1"/>
    </source>
</evidence>
<sequence length="51" mass="5855">MLAPCLGKGAQKIHRVMPLLSSEGGHWQLKYLYNMYFLVQLSVYMYLAAGY</sequence>
<gene>
    <name evidence="1" type="ORF">B0I35DRAFT_434031</name>
</gene>
<organism evidence="1 2">
    <name type="scientific">Stachybotrys elegans</name>
    <dbReference type="NCBI Taxonomy" id="80388"/>
    <lineage>
        <taxon>Eukaryota</taxon>
        <taxon>Fungi</taxon>
        <taxon>Dikarya</taxon>
        <taxon>Ascomycota</taxon>
        <taxon>Pezizomycotina</taxon>
        <taxon>Sordariomycetes</taxon>
        <taxon>Hypocreomycetidae</taxon>
        <taxon>Hypocreales</taxon>
        <taxon>Stachybotryaceae</taxon>
        <taxon>Stachybotrys</taxon>
    </lineage>
</organism>
<name>A0A8K0WQ15_9HYPO</name>
<dbReference type="Proteomes" id="UP000813444">
    <property type="component" value="Unassembled WGS sequence"/>
</dbReference>
<keyword evidence="2" id="KW-1185">Reference proteome</keyword>
<dbReference type="AlphaFoldDB" id="A0A8K0WQ15"/>
<evidence type="ECO:0000313" key="2">
    <source>
        <dbReference type="Proteomes" id="UP000813444"/>
    </source>
</evidence>
<protein>
    <submittedName>
        <fullName evidence="1">Uncharacterized protein</fullName>
    </submittedName>
</protein>
<proteinExistence type="predicted"/>
<reference evidence="1" key="1">
    <citation type="journal article" date="2021" name="Nat. Commun.">
        <title>Genetic determinants of endophytism in the Arabidopsis root mycobiome.</title>
        <authorList>
            <person name="Mesny F."/>
            <person name="Miyauchi S."/>
            <person name="Thiergart T."/>
            <person name="Pickel B."/>
            <person name="Atanasova L."/>
            <person name="Karlsson M."/>
            <person name="Huettel B."/>
            <person name="Barry K.W."/>
            <person name="Haridas S."/>
            <person name="Chen C."/>
            <person name="Bauer D."/>
            <person name="Andreopoulos W."/>
            <person name="Pangilinan J."/>
            <person name="LaButti K."/>
            <person name="Riley R."/>
            <person name="Lipzen A."/>
            <person name="Clum A."/>
            <person name="Drula E."/>
            <person name="Henrissat B."/>
            <person name="Kohler A."/>
            <person name="Grigoriev I.V."/>
            <person name="Martin F.M."/>
            <person name="Hacquard S."/>
        </authorList>
    </citation>
    <scope>NUCLEOTIDE SEQUENCE</scope>
    <source>
        <strain evidence="1">MPI-CAGE-CH-0235</strain>
    </source>
</reference>